<evidence type="ECO:0000256" key="5">
    <source>
        <dbReference type="ARBA" id="ARBA00022989"/>
    </source>
</evidence>
<keyword evidence="6 7" id="KW-0472">Membrane</keyword>
<reference evidence="9 12" key="1">
    <citation type="submission" date="2019-06" db="EMBL/GenBank/DDBJ databases">
        <title>Evolution of Burkholderia multivorans in the lungs of Cystic Fibrosis patients.</title>
        <authorList>
            <person name="Moreira L.M."/>
        </authorList>
    </citation>
    <scope>NUCLEOTIDE SEQUENCE [LARGE SCALE GENOMIC DNA]</scope>
    <source>
        <strain evidence="9 12">VC13239</strain>
    </source>
</reference>
<dbReference type="Proteomes" id="UP000494162">
    <property type="component" value="Unassembled WGS sequence"/>
</dbReference>
<dbReference type="GO" id="GO:0055085">
    <property type="term" value="P:transmembrane transport"/>
    <property type="evidence" value="ECO:0007669"/>
    <property type="project" value="InterPro"/>
</dbReference>
<dbReference type="Pfam" id="PF00528">
    <property type="entry name" value="BPD_transp_1"/>
    <property type="match status" value="1"/>
</dbReference>
<keyword evidence="4 7" id="KW-0812">Transmembrane</keyword>
<dbReference type="GeneID" id="93173602"/>
<feature type="domain" description="ABC transmembrane type-1" evidence="8">
    <location>
        <begin position="72"/>
        <end position="260"/>
    </location>
</feature>
<feature type="transmembrane region" description="Helical" evidence="7">
    <location>
        <begin position="22"/>
        <end position="42"/>
    </location>
</feature>
<dbReference type="GO" id="GO:0005886">
    <property type="term" value="C:plasma membrane"/>
    <property type="evidence" value="ECO:0007669"/>
    <property type="project" value="UniProtKB-SubCell"/>
</dbReference>
<sequence>MTMHAPTSNAPRTARPFAIARIGAQALWWATPAAFAALWWLASAQRWFPPQLVVPPERIASTLLVLIETGELRDNLLITLHRLALGFAIGATSGAAFGILLASSRLFSDYLRPTFDLLRQVPTLTLIPLLVVLIGVDEPLKLVVVGKAVFFPVALAAFAGVHGTPRDLVEMARHYGVGRFALLRDVLLPAALPPLLTGIRIALARAWLALVAVELLSADSGIGQMMELARQMLRLDVVLVDVAVIGLIGFALDRSIALVQRHALRWQAPAR</sequence>
<dbReference type="AlphaFoldDB" id="A0A6P2RNG0"/>
<feature type="transmembrane region" description="Helical" evidence="7">
    <location>
        <begin position="115"/>
        <end position="136"/>
    </location>
</feature>
<evidence type="ECO:0000259" key="8">
    <source>
        <dbReference type="PROSITE" id="PS50928"/>
    </source>
</evidence>
<comment type="similarity">
    <text evidence="7">Belongs to the binding-protein-dependent transport system permease family.</text>
</comment>
<evidence type="ECO:0000313" key="12">
    <source>
        <dbReference type="Proteomes" id="UP001248067"/>
    </source>
</evidence>
<keyword evidence="12" id="KW-1185">Reference proteome</keyword>
<dbReference type="SUPFAM" id="SSF161098">
    <property type="entry name" value="MetI-like"/>
    <property type="match status" value="1"/>
</dbReference>
<dbReference type="Proteomes" id="UP001248067">
    <property type="component" value="Unassembled WGS sequence"/>
</dbReference>
<dbReference type="InterPro" id="IPR000515">
    <property type="entry name" value="MetI-like"/>
</dbReference>
<evidence type="ECO:0000256" key="1">
    <source>
        <dbReference type="ARBA" id="ARBA00004651"/>
    </source>
</evidence>
<dbReference type="Gene3D" id="1.10.3720.10">
    <property type="entry name" value="MetI-like"/>
    <property type="match status" value="1"/>
</dbReference>
<gene>
    <name evidence="9" type="primary">ssuC_7</name>
    <name evidence="10" type="ORF">BPS26883_06526</name>
    <name evidence="9" type="ORF">FEQ00_05550</name>
</gene>
<feature type="transmembrane region" description="Helical" evidence="7">
    <location>
        <begin position="83"/>
        <end position="103"/>
    </location>
</feature>
<dbReference type="EMBL" id="VJSY01000053">
    <property type="protein sequence ID" value="MDR8757105.1"/>
    <property type="molecule type" value="Genomic_DNA"/>
</dbReference>
<dbReference type="PANTHER" id="PTHR30151">
    <property type="entry name" value="ALKANE SULFONATE ABC TRANSPORTER-RELATED, MEMBRANE SUBUNIT"/>
    <property type="match status" value="1"/>
</dbReference>
<organism evidence="10 11">
    <name type="scientific">Burkholderia pseudomultivorans</name>
    <dbReference type="NCBI Taxonomy" id="1207504"/>
    <lineage>
        <taxon>Bacteria</taxon>
        <taxon>Pseudomonadati</taxon>
        <taxon>Pseudomonadota</taxon>
        <taxon>Betaproteobacteria</taxon>
        <taxon>Burkholderiales</taxon>
        <taxon>Burkholderiaceae</taxon>
        <taxon>Burkholderia</taxon>
        <taxon>Burkholderia cepacia complex</taxon>
    </lineage>
</organism>
<accession>A0A6P2RNG0</accession>
<dbReference type="RefSeq" id="WP_174904449.1">
    <property type="nucleotide sequence ID" value="NZ_CABVPP010000095.1"/>
</dbReference>
<keyword evidence="3" id="KW-1003">Cell membrane</keyword>
<keyword evidence="2 7" id="KW-0813">Transport</keyword>
<dbReference type="CDD" id="cd06261">
    <property type="entry name" value="TM_PBP2"/>
    <property type="match status" value="1"/>
</dbReference>
<protein>
    <submittedName>
        <fullName evidence="10">ABC transporter permease</fullName>
    </submittedName>
    <submittedName>
        <fullName evidence="9">Aliphatic sulfonates transport permease protein SsuC</fullName>
    </submittedName>
</protein>
<proteinExistence type="inferred from homology"/>
<evidence type="ECO:0000256" key="6">
    <source>
        <dbReference type="ARBA" id="ARBA00023136"/>
    </source>
</evidence>
<evidence type="ECO:0000313" key="11">
    <source>
        <dbReference type="Proteomes" id="UP000494162"/>
    </source>
</evidence>
<dbReference type="PROSITE" id="PS50928">
    <property type="entry name" value="ABC_TM1"/>
    <property type="match status" value="1"/>
</dbReference>
<evidence type="ECO:0000313" key="10">
    <source>
        <dbReference type="EMBL" id="VWC33019.1"/>
    </source>
</evidence>
<dbReference type="EMBL" id="CABVPP010000095">
    <property type="protein sequence ID" value="VWC33019.1"/>
    <property type="molecule type" value="Genomic_DNA"/>
</dbReference>
<evidence type="ECO:0000256" key="4">
    <source>
        <dbReference type="ARBA" id="ARBA00022692"/>
    </source>
</evidence>
<evidence type="ECO:0000256" key="7">
    <source>
        <dbReference type="RuleBase" id="RU363032"/>
    </source>
</evidence>
<dbReference type="PANTHER" id="PTHR30151:SF38">
    <property type="entry name" value="ALIPHATIC SULFONATES TRANSPORT PERMEASE PROTEIN SSUC-RELATED"/>
    <property type="match status" value="1"/>
</dbReference>
<dbReference type="InterPro" id="IPR035906">
    <property type="entry name" value="MetI-like_sf"/>
</dbReference>
<feature type="transmembrane region" description="Helical" evidence="7">
    <location>
        <begin position="233"/>
        <end position="252"/>
    </location>
</feature>
<reference evidence="10 11" key="2">
    <citation type="submission" date="2019-09" db="EMBL/GenBank/DDBJ databases">
        <authorList>
            <person name="Depoorter E."/>
        </authorList>
    </citation>
    <scope>NUCLEOTIDE SEQUENCE [LARGE SCALE GENOMIC DNA]</scope>
    <source>
        <strain evidence="10">LMG 26883</strain>
    </source>
</reference>
<evidence type="ECO:0000313" key="9">
    <source>
        <dbReference type="EMBL" id="MDR8757105.1"/>
    </source>
</evidence>
<keyword evidence="5 7" id="KW-1133">Transmembrane helix</keyword>
<evidence type="ECO:0000256" key="2">
    <source>
        <dbReference type="ARBA" id="ARBA00022448"/>
    </source>
</evidence>
<comment type="subcellular location">
    <subcellularLocation>
        <location evidence="1 7">Cell membrane</location>
        <topology evidence="1 7">Multi-pass membrane protein</topology>
    </subcellularLocation>
</comment>
<feature type="transmembrane region" description="Helical" evidence="7">
    <location>
        <begin position="142"/>
        <end position="165"/>
    </location>
</feature>
<name>A0A6P2RNG0_9BURK</name>
<evidence type="ECO:0000256" key="3">
    <source>
        <dbReference type="ARBA" id="ARBA00022475"/>
    </source>
</evidence>